<dbReference type="InterPro" id="IPR007527">
    <property type="entry name" value="Znf_SWIM"/>
</dbReference>
<evidence type="ECO:0000256" key="5">
    <source>
        <dbReference type="SAM" id="Phobius"/>
    </source>
</evidence>
<evidence type="ECO:0000313" key="7">
    <source>
        <dbReference type="EMBL" id="KAI9191185.1"/>
    </source>
</evidence>
<evidence type="ECO:0000313" key="8">
    <source>
        <dbReference type="Proteomes" id="UP001064489"/>
    </source>
</evidence>
<evidence type="ECO:0000256" key="4">
    <source>
        <dbReference type="PROSITE-ProRule" id="PRU00325"/>
    </source>
</evidence>
<dbReference type="PANTHER" id="PTHR31973:SF187">
    <property type="entry name" value="MUTATOR TRANSPOSASE MUDRA PROTEIN"/>
    <property type="match status" value="1"/>
</dbReference>
<keyword evidence="8" id="KW-1185">Reference proteome</keyword>
<dbReference type="PANTHER" id="PTHR31973">
    <property type="entry name" value="POLYPROTEIN, PUTATIVE-RELATED"/>
    <property type="match status" value="1"/>
</dbReference>
<keyword evidence="2 4" id="KW-0863">Zinc-finger</keyword>
<feature type="domain" description="SWIM-type" evidence="6">
    <location>
        <begin position="32"/>
        <end position="64"/>
    </location>
</feature>
<protein>
    <recommendedName>
        <fullName evidence="6">SWIM-type domain-containing protein</fullName>
    </recommendedName>
</protein>
<evidence type="ECO:0000256" key="3">
    <source>
        <dbReference type="ARBA" id="ARBA00022833"/>
    </source>
</evidence>
<feature type="transmembrane region" description="Helical" evidence="5">
    <location>
        <begin position="178"/>
        <end position="198"/>
    </location>
</feature>
<dbReference type="InterPro" id="IPR006564">
    <property type="entry name" value="Znf_PMZ"/>
</dbReference>
<dbReference type="Proteomes" id="UP001064489">
    <property type="component" value="Chromosome 6"/>
</dbReference>
<reference evidence="7" key="1">
    <citation type="journal article" date="2022" name="Plant J.">
        <title>Strategies of tolerance reflected in two North American maple genomes.</title>
        <authorList>
            <person name="McEvoy S.L."/>
            <person name="Sezen U.U."/>
            <person name="Trouern-Trend A."/>
            <person name="McMahon S.M."/>
            <person name="Schaberg P.G."/>
            <person name="Yang J."/>
            <person name="Wegrzyn J.L."/>
            <person name="Swenson N.G."/>
        </authorList>
    </citation>
    <scope>NUCLEOTIDE SEQUENCE</scope>
    <source>
        <strain evidence="7">91603</strain>
    </source>
</reference>
<evidence type="ECO:0000256" key="2">
    <source>
        <dbReference type="ARBA" id="ARBA00022771"/>
    </source>
</evidence>
<sequence length="200" mass="23407">MLDTNEKEEKKLQVSHGRGDWYEAVDKYGKKFLVSVADVMCDCGMWQISVLPCMHAIAVFMYRKEFAQDYVHWYYSKEALKMTYNGTINPIPDESRWPIYQFEIIEQPMKRTKVGRSKKNKRRATNESCASGATFSKRCTACHEIGHNNLTCPRLRPMNAAQVRLHQHMWLMFAPKRVHILILEGVFLMVAYFCVRFGKI</sequence>
<evidence type="ECO:0000259" key="6">
    <source>
        <dbReference type="PROSITE" id="PS50966"/>
    </source>
</evidence>
<keyword evidence="5" id="KW-1133">Transmembrane helix</keyword>
<keyword evidence="5" id="KW-0472">Membrane</keyword>
<dbReference type="Pfam" id="PF04434">
    <property type="entry name" value="SWIM"/>
    <property type="match status" value="1"/>
</dbReference>
<dbReference type="PROSITE" id="PS50966">
    <property type="entry name" value="ZF_SWIM"/>
    <property type="match status" value="1"/>
</dbReference>
<comment type="caution">
    <text evidence="7">The sequence shown here is derived from an EMBL/GenBank/DDBJ whole genome shotgun (WGS) entry which is preliminary data.</text>
</comment>
<dbReference type="SMART" id="SM00575">
    <property type="entry name" value="ZnF_PMZ"/>
    <property type="match status" value="1"/>
</dbReference>
<keyword evidence="5" id="KW-0812">Transmembrane</keyword>
<dbReference type="GO" id="GO:0008270">
    <property type="term" value="F:zinc ion binding"/>
    <property type="evidence" value="ECO:0007669"/>
    <property type="project" value="UniProtKB-KW"/>
</dbReference>
<dbReference type="AlphaFoldDB" id="A0AAD5JA36"/>
<proteinExistence type="predicted"/>
<accession>A0AAD5JA36</accession>
<name>A0AAD5JA36_ACENE</name>
<dbReference type="EMBL" id="JAJSOW010000004">
    <property type="protein sequence ID" value="KAI9191185.1"/>
    <property type="molecule type" value="Genomic_DNA"/>
</dbReference>
<keyword evidence="3" id="KW-0862">Zinc</keyword>
<reference evidence="7" key="2">
    <citation type="submission" date="2023-02" db="EMBL/GenBank/DDBJ databases">
        <authorList>
            <person name="Swenson N.G."/>
            <person name="Wegrzyn J.L."/>
            <person name="Mcevoy S.L."/>
        </authorList>
    </citation>
    <scope>NUCLEOTIDE SEQUENCE</scope>
    <source>
        <strain evidence="7">91603</strain>
        <tissue evidence="7">Leaf</tissue>
    </source>
</reference>
<gene>
    <name evidence="7" type="ORF">LWI28_004786</name>
</gene>
<organism evidence="7 8">
    <name type="scientific">Acer negundo</name>
    <name type="common">Box elder</name>
    <dbReference type="NCBI Taxonomy" id="4023"/>
    <lineage>
        <taxon>Eukaryota</taxon>
        <taxon>Viridiplantae</taxon>
        <taxon>Streptophyta</taxon>
        <taxon>Embryophyta</taxon>
        <taxon>Tracheophyta</taxon>
        <taxon>Spermatophyta</taxon>
        <taxon>Magnoliopsida</taxon>
        <taxon>eudicotyledons</taxon>
        <taxon>Gunneridae</taxon>
        <taxon>Pentapetalae</taxon>
        <taxon>rosids</taxon>
        <taxon>malvids</taxon>
        <taxon>Sapindales</taxon>
        <taxon>Sapindaceae</taxon>
        <taxon>Hippocastanoideae</taxon>
        <taxon>Acereae</taxon>
        <taxon>Acer</taxon>
    </lineage>
</organism>
<evidence type="ECO:0000256" key="1">
    <source>
        <dbReference type="ARBA" id="ARBA00022723"/>
    </source>
</evidence>
<keyword evidence="1" id="KW-0479">Metal-binding</keyword>